<evidence type="ECO:0000256" key="1">
    <source>
        <dbReference type="SAM" id="Phobius"/>
    </source>
</evidence>
<evidence type="ECO:0000313" key="2">
    <source>
        <dbReference type="EMBL" id="MFC7058367.1"/>
    </source>
</evidence>
<dbReference type="RefSeq" id="WP_382185270.1">
    <property type="nucleotide sequence ID" value="NZ_JBHSZI010000001.1"/>
</dbReference>
<keyword evidence="1" id="KW-0812">Transmembrane</keyword>
<feature type="transmembrane region" description="Helical" evidence="1">
    <location>
        <begin position="194"/>
        <end position="215"/>
    </location>
</feature>
<feature type="transmembrane region" description="Helical" evidence="1">
    <location>
        <begin position="104"/>
        <end position="124"/>
    </location>
</feature>
<reference evidence="2 3" key="1">
    <citation type="journal article" date="2019" name="Int. J. Syst. Evol. Microbiol.">
        <title>The Global Catalogue of Microorganisms (GCM) 10K type strain sequencing project: providing services to taxonomists for standard genome sequencing and annotation.</title>
        <authorList>
            <consortium name="The Broad Institute Genomics Platform"/>
            <consortium name="The Broad Institute Genome Sequencing Center for Infectious Disease"/>
            <person name="Wu L."/>
            <person name="Ma J."/>
        </authorList>
    </citation>
    <scope>NUCLEOTIDE SEQUENCE [LARGE SCALE GENOMIC DNA]</scope>
    <source>
        <strain evidence="2 3">JCM 30072</strain>
    </source>
</reference>
<name>A0ABD5W337_9EURY</name>
<dbReference type="Proteomes" id="UP001596445">
    <property type="component" value="Unassembled WGS sequence"/>
</dbReference>
<proteinExistence type="predicted"/>
<sequence>MTPERVKEATRSFLSEYPDLENSVEALLEQQHQTGSWTFADAPLDSGQFGELVSREFVEQTEDGEYRFVDSVVIETTLSRDTTATSTTTADATSVDLSIPTIDLGAIGTLVGSLVVIVAVRLMYFESVFRGEYVVSPANDPYFYRYWQERLLEQSTGLTDFGMLGTVGDLTRRRPLTHAFNWWFTELLGGTPDAASMVAAWLPIVASVFLAIVLYSLVVTLSMDHRIAVATLLFLALTPVHTIYTALGSLNTAHISISGSLRWYSR</sequence>
<accession>A0ABD5W337</accession>
<dbReference type="AlphaFoldDB" id="A0ABD5W337"/>
<comment type="caution">
    <text evidence="2">The sequence shown here is derived from an EMBL/GenBank/DDBJ whole genome shotgun (WGS) entry which is preliminary data.</text>
</comment>
<keyword evidence="3" id="KW-1185">Reference proteome</keyword>
<keyword evidence="1" id="KW-1133">Transmembrane helix</keyword>
<protein>
    <recommendedName>
        <fullName evidence="4">Dolichyl-diphosphooligosaccharide--protein glycosyltransferase</fullName>
    </recommendedName>
</protein>
<organism evidence="2 3">
    <name type="scientific">Halovenus salina</name>
    <dbReference type="NCBI Taxonomy" id="1510225"/>
    <lineage>
        <taxon>Archaea</taxon>
        <taxon>Methanobacteriati</taxon>
        <taxon>Methanobacteriota</taxon>
        <taxon>Stenosarchaea group</taxon>
        <taxon>Halobacteria</taxon>
        <taxon>Halobacteriales</taxon>
        <taxon>Haloarculaceae</taxon>
        <taxon>Halovenus</taxon>
    </lineage>
</organism>
<dbReference type="EMBL" id="JBHSZI010000001">
    <property type="protein sequence ID" value="MFC7058367.1"/>
    <property type="molecule type" value="Genomic_DNA"/>
</dbReference>
<keyword evidence="1" id="KW-0472">Membrane</keyword>
<evidence type="ECO:0000313" key="3">
    <source>
        <dbReference type="Proteomes" id="UP001596445"/>
    </source>
</evidence>
<gene>
    <name evidence="2" type="ORF">ACFQQG_09490</name>
</gene>
<evidence type="ECO:0008006" key="4">
    <source>
        <dbReference type="Google" id="ProtNLM"/>
    </source>
</evidence>
<feature type="transmembrane region" description="Helical" evidence="1">
    <location>
        <begin position="227"/>
        <end position="247"/>
    </location>
</feature>